<evidence type="ECO:0000313" key="9">
    <source>
        <dbReference type="EMBL" id="NIK73393.1"/>
    </source>
</evidence>
<comment type="caution">
    <text evidence="9">The sequence shown here is derived from an EMBL/GenBank/DDBJ whole genome shotgun (WGS) entry which is preliminary data.</text>
</comment>
<evidence type="ECO:0000259" key="7">
    <source>
        <dbReference type="Pfam" id="PF02272"/>
    </source>
</evidence>
<dbReference type="GO" id="GO:0006281">
    <property type="term" value="P:DNA repair"/>
    <property type="evidence" value="ECO:0007669"/>
    <property type="project" value="InterPro"/>
</dbReference>
<keyword evidence="3" id="KW-0540">Nuclease</keyword>
<dbReference type="GO" id="GO:0008409">
    <property type="term" value="F:5'-3' exonuclease activity"/>
    <property type="evidence" value="ECO:0007669"/>
    <property type="project" value="InterPro"/>
</dbReference>
<evidence type="ECO:0000259" key="6">
    <source>
        <dbReference type="Pfam" id="PF01368"/>
    </source>
</evidence>
<dbReference type="Gene3D" id="3.10.310.30">
    <property type="match status" value="1"/>
</dbReference>
<evidence type="ECO:0000256" key="3">
    <source>
        <dbReference type="ARBA" id="ARBA00022722"/>
    </source>
</evidence>
<dbReference type="InterPro" id="IPR051673">
    <property type="entry name" value="SSDNA_exonuclease_RecJ"/>
</dbReference>
<dbReference type="Proteomes" id="UP000537126">
    <property type="component" value="Unassembled WGS sequence"/>
</dbReference>
<dbReference type="PANTHER" id="PTHR30255:SF2">
    <property type="entry name" value="SINGLE-STRANDED-DNA-SPECIFIC EXONUCLEASE RECJ"/>
    <property type="match status" value="1"/>
</dbReference>
<dbReference type="InterPro" id="IPR003156">
    <property type="entry name" value="DHHA1_dom"/>
</dbReference>
<dbReference type="InterPro" id="IPR001667">
    <property type="entry name" value="DDH_dom"/>
</dbReference>
<dbReference type="Pfam" id="PF02272">
    <property type="entry name" value="DHHA1"/>
    <property type="match status" value="1"/>
</dbReference>
<evidence type="ECO:0000256" key="2">
    <source>
        <dbReference type="ARBA" id="ARBA00019841"/>
    </source>
</evidence>
<dbReference type="Pfam" id="PF01368">
    <property type="entry name" value="DHH"/>
    <property type="match status" value="1"/>
</dbReference>
<evidence type="ECO:0000256" key="5">
    <source>
        <dbReference type="ARBA" id="ARBA00022839"/>
    </source>
</evidence>
<feature type="domain" description="DDH" evidence="6">
    <location>
        <begin position="79"/>
        <end position="226"/>
    </location>
</feature>
<dbReference type="RefSeq" id="WP_166918634.1">
    <property type="nucleotide sequence ID" value="NZ_JAASRN010000001.1"/>
</dbReference>
<name>A0A846MPA7_9BACT</name>
<evidence type="ECO:0000256" key="1">
    <source>
        <dbReference type="ARBA" id="ARBA00005915"/>
    </source>
</evidence>
<feature type="domain" description="DHHA1" evidence="7">
    <location>
        <begin position="351"/>
        <end position="441"/>
    </location>
</feature>
<dbReference type="InterPro" id="IPR038763">
    <property type="entry name" value="DHH_sf"/>
</dbReference>
<protein>
    <recommendedName>
        <fullName evidence="2">Single-stranded-DNA-specific exonuclease RecJ</fullName>
    </recommendedName>
</protein>
<dbReference type="EMBL" id="JAASRN010000001">
    <property type="protein sequence ID" value="NIK73393.1"/>
    <property type="molecule type" value="Genomic_DNA"/>
</dbReference>
<dbReference type="InterPro" id="IPR004610">
    <property type="entry name" value="RecJ"/>
</dbReference>
<keyword evidence="10" id="KW-1185">Reference proteome</keyword>
<feature type="domain" description="RecJ OB" evidence="8">
    <location>
        <begin position="455"/>
        <end position="562"/>
    </location>
</feature>
<reference evidence="9 10" key="1">
    <citation type="submission" date="2020-03" db="EMBL/GenBank/DDBJ databases">
        <title>Genomic Encyclopedia of Type Strains, Phase IV (KMG-IV): sequencing the most valuable type-strain genomes for metagenomic binning, comparative biology and taxonomic classification.</title>
        <authorList>
            <person name="Goeker M."/>
        </authorList>
    </citation>
    <scope>NUCLEOTIDE SEQUENCE [LARGE SCALE GENOMIC DNA]</scope>
    <source>
        <strain evidence="9 10">DSM 5718</strain>
    </source>
</reference>
<accession>A0A846MPA7</accession>
<dbReference type="PANTHER" id="PTHR30255">
    <property type="entry name" value="SINGLE-STRANDED-DNA-SPECIFIC EXONUCLEASE RECJ"/>
    <property type="match status" value="1"/>
</dbReference>
<gene>
    <name evidence="9" type="ORF">FHS56_000879</name>
</gene>
<proteinExistence type="inferred from homology"/>
<dbReference type="Pfam" id="PF17768">
    <property type="entry name" value="RecJ_OB"/>
    <property type="match status" value="1"/>
</dbReference>
<dbReference type="AlphaFoldDB" id="A0A846MPA7"/>
<dbReference type="GO" id="GO:0006310">
    <property type="term" value="P:DNA recombination"/>
    <property type="evidence" value="ECO:0007669"/>
    <property type="project" value="InterPro"/>
</dbReference>
<dbReference type="InterPro" id="IPR041122">
    <property type="entry name" value="RecJ_OB"/>
</dbReference>
<dbReference type="GO" id="GO:0003676">
    <property type="term" value="F:nucleic acid binding"/>
    <property type="evidence" value="ECO:0007669"/>
    <property type="project" value="InterPro"/>
</dbReference>
<comment type="similarity">
    <text evidence="1">Belongs to the RecJ family.</text>
</comment>
<organism evidence="9 10">
    <name type="scientific">Thermonema lapsum</name>
    <dbReference type="NCBI Taxonomy" id="28195"/>
    <lineage>
        <taxon>Bacteria</taxon>
        <taxon>Pseudomonadati</taxon>
        <taxon>Bacteroidota</taxon>
        <taxon>Cytophagia</taxon>
        <taxon>Cytophagales</taxon>
        <taxon>Thermonemataceae</taxon>
        <taxon>Thermonema</taxon>
    </lineage>
</organism>
<keyword evidence="4 9" id="KW-0378">Hydrolase</keyword>
<sequence length="577" mass="65599">MQWILKPQPSARQLQAVMQQLQLKRLPAILFAQRGIETPTQARAFCRPKLSDLHDPFLMRDMYVAVERLHWAIRHQEPILLYGDYDVDGTTATAMMYRFLKLFHKALHYYTPDRHAEGYGVSLQGVDYASKHSCKLMITLDCGIKDFKAIEYARKKGIDVIVCDHHLPDERLPTAKAILNPKRSDCHYPYKELSGCGVAFKLMQAYAQAYGIDEQHLYASLDLVTLSIACDIVPIRGENRMLAYFGLKKLKRNPLPGIKELLQIAGFATDRDYTISDLVFGVGPRINAAGRLEHARLAIELLLSNEPTDAYDKALYIHRLNQERKQLDEKVTEEALHMIEKLRMQGYESHVLFHKHWHKGIIGIVASRCVERVYRPTVILTESNGKATGSARSIEGFDLYRAIDACSDLLDSYGGHAHAAGLTLSLDKIAAFRERFEQVAREQLKQVQAEPTLEVDAFVSLSDLDQTTERIMSELAPFGPGNEQPLLVSRVQLAEAPRTVGQKDNHLKLRVKENSPVVFDAIAFRMGEWANKLSVGQSFYICYHLEQNEYRGNKSLQLRIKDIKTEAPTWEKDTFSS</sequence>
<dbReference type="SUPFAM" id="SSF64182">
    <property type="entry name" value="DHH phosphoesterases"/>
    <property type="match status" value="1"/>
</dbReference>
<keyword evidence="5 9" id="KW-0269">Exonuclease</keyword>
<dbReference type="NCBIfam" id="TIGR00644">
    <property type="entry name" value="recJ"/>
    <property type="match status" value="1"/>
</dbReference>
<dbReference type="Gene3D" id="3.90.1640.30">
    <property type="match status" value="1"/>
</dbReference>
<evidence type="ECO:0000313" key="10">
    <source>
        <dbReference type="Proteomes" id="UP000537126"/>
    </source>
</evidence>
<evidence type="ECO:0000256" key="4">
    <source>
        <dbReference type="ARBA" id="ARBA00022801"/>
    </source>
</evidence>
<evidence type="ECO:0000259" key="8">
    <source>
        <dbReference type="Pfam" id="PF17768"/>
    </source>
</evidence>